<evidence type="ECO:0000313" key="2">
    <source>
        <dbReference type="Proteomes" id="UP000054693"/>
    </source>
</evidence>
<protein>
    <submittedName>
        <fullName evidence="1">Uncharacterized protein</fullName>
    </submittedName>
</protein>
<dbReference type="OrthoDB" id="9900348at2"/>
<organism evidence="1 2">
    <name type="scientific">Legionella tucsonensis</name>
    <dbReference type="NCBI Taxonomy" id="40335"/>
    <lineage>
        <taxon>Bacteria</taxon>
        <taxon>Pseudomonadati</taxon>
        <taxon>Pseudomonadota</taxon>
        <taxon>Gammaproteobacteria</taxon>
        <taxon>Legionellales</taxon>
        <taxon>Legionellaceae</taxon>
        <taxon>Legionella</taxon>
    </lineage>
</organism>
<proteinExistence type="predicted"/>
<name>A0A0W0ZYB9_9GAMM</name>
<dbReference type="EMBL" id="LNZA01000001">
    <property type="protein sequence ID" value="KTD73977.1"/>
    <property type="molecule type" value="Genomic_DNA"/>
</dbReference>
<dbReference type="Proteomes" id="UP000054693">
    <property type="component" value="Unassembled WGS sequence"/>
</dbReference>
<keyword evidence="2" id="KW-1185">Reference proteome</keyword>
<sequence length="119" mass="14091">MNSDTGINCGAFPNMKSEVHDYINAVNEVAQEILDKHNIVITPTDKWLETMDYENLSWYSYTFLINRNVETIFKLNCEFAEYFELRSLSKYKGSQEVTFMFERKEEENAYPTQRSLNTF</sequence>
<gene>
    <name evidence="1" type="ORF">Ltuc_1824</name>
</gene>
<evidence type="ECO:0000313" key="1">
    <source>
        <dbReference type="EMBL" id="KTD73977.1"/>
    </source>
</evidence>
<reference evidence="1 2" key="1">
    <citation type="submission" date="2015-11" db="EMBL/GenBank/DDBJ databases">
        <title>Genomic analysis of 38 Legionella species identifies large and diverse effector repertoires.</title>
        <authorList>
            <person name="Burstein D."/>
            <person name="Amaro F."/>
            <person name="Zusman T."/>
            <person name="Lifshitz Z."/>
            <person name="Cohen O."/>
            <person name="Gilbert J.A."/>
            <person name="Pupko T."/>
            <person name="Shuman H.A."/>
            <person name="Segal G."/>
        </authorList>
    </citation>
    <scope>NUCLEOTIDE SEQUENCE [LARGE SCALE GENOMIC DNA]</scope>
    <source>
        <strain evidence="1 2">ATCC 49180</strain>
    </source>
</reference>
<dbReference type="RefSeq" id="WP_058520965.1">
    <property type="nucleotide sequence ID" value="NZ_CAAAIP010000009.1"/>
</dbReference>
<dbReference type="AlphaFoldDB" id="A0A0W0ZYB9"/>
<comment type="caution">
    <text evidence="1">The sequence shown here is derived from an EMBL/GenBank/DDBJ whole genome shotgun (WGS) entry which is preliminary data.</text>
</comment>
<accession>A0A0W0ZYB9</accession>